<accession>A0A367KRY8</accession>
<dbReference type="STRING" id="4846.A0A367KRY8"/>
<organism evidence="3 4">
    <name type="scientific">Rhizopus stolonifer</name>
    <name type="common">Rhizopus nigricans</name>
    <dbReference type="NCBI Taxonomy" id="4846"/>
    <lineage>
        <taxon>Eukaryota</taxon>
        <taxon>Fungi</taxon>
        <taxon>Fungi incertae sedis</taxon>
        <taxon>Mucoromycota</taxon>
        <taxon>Mucoromycotina</taxon>
        <taxon>Mucoromycetes</taxon>
        <taxon>Mucorales</taxon>
        <taxon>Mucorineae</taxon>
        <taxon>Rhizopodaceae</taxon>
        <taxon>Rhizopus</taxon>
    </lineage>
</organism>
<proteinExistence type="predicted"/>
<feature type="region of interest" description="Disordered" evidence="1">
    <location>
        <begin position="276"/>
        <end position="323"/>
    </location>
</feature>
<dbReference type="GO" id="GO:0005634">
    <property type="term" value="C:nucleus"/>
    <property type="evidence" value="ECO:0007669"/>
    <property type="project" value="TreeGrafter"/>
</dbReference>
<evidence type="ECO:0000313" key="4">
    <source>
        <dbReference type="Proteomes" id="UP000253551"/>
    </source>
</evidence>
<dbReference type="PANTHER" id="PTHR39463">
    <property type="entry name" value="MEDUSA"/>
    <property type="match status" value="1"/>
</dbReference>
<feature type="non-terminal residue" evidence="3">
    <location>
        <position position="1"/>
    </location>
</feature>
<name>A0A367KRY8_RHIST</name>
<keyword evidence="4" id="KW-1185">Reference proteome</keyword>
<dbReference type="Proteomes" id="UP000253551">
    <property type="component" value="Unassembled WGS sequence"/>
</dbReference>
<feature type="region of interest" description="Disordered" evidence="1">
    <location>
        <begin position="1"/>
        <end position="31"/>
    </location>
</feature>
<feature type="compositionally biased region" description="Low complexity" evidence="1">
    <location>
        <begin position="306"/>
        <end position="323"/>
    </location>
</feature>
<evidence type="ECO:0000256" key="1">
    <source>
        <dbReference type="SAM" id="MobiDB-lite"/>
    </source>
</evidence>
<comment type="caution">
    <text evidence="3">The sequence shown here is derived from an EMBL/GenBank/DDBJ whole genome shotgun (WGS) entry which is preliminary data.</text>
</comment>
<sequence length="526" mass="59140">FDLPPNQPPANNNDNDIRSIPQTSTNQFKPPRILDYGPFQGQEGDTFHINFTLQQSLDPSYALRIAFDSCFTTCHFSVNPVTQVVTLHTTVPNSNVLTCTDLSRVPVYLIVMQQEDQKIIDSWLVGYFSYYSRKRASTEYGQVGSAGLNEETKRSRSDHLQQPSYTIAPSYSSSSSNTGYYGLQHAPYVGLPPTQPSPRQREYFEDPTLLSYYRSNDPTSNFESPYGDTASSFMGASGSAAPMLATQTQPSVPPTQPQSTPQEAYNLMPILDTASISQQHPPSLPSSSTLLPSPTSNLQMKPIQPPLSSSSSEPYPSSISPTSTGANPFANLLNKANLRIEGNLEDMLKYWTAEEWENQRRLVQFWRRQEGNEVTCKFDKFTLPLEKSKQPDMNKIIVVSCIYWKEKDDYFITSVDCIYLLENLIGVKFTVEEKNRIRRNLEGYRPLTVSKMKPESADFFKLIMGFPNPKPRNIEKDVKVFPWTTLGVALKKIISKYTASYSSTASVNYDVLSSTTASGEYSQQQQ</sequence>
<dbReference type="InterPro" id="IPR055509">
    <property type="entry name" value="DUF7082"/>
</dbReference>
<evidence type="ECO:0000313" key="3">
    <source>
        <dbReference type="EMBL" id="RCI04951.1"/>
    </source>
</evidence>
<dbReference type="OrthoDB" id="1751210at2759"/>
<dbReference type="PANTHER" id="PTHR39463:SF1">
    <property type="entry name" value="MEDUSA"/>
    <property type="match status" value="1"/>
</dbReference>
<evidence type="ECO:0000259" key="2">
    <source>
        <dbReference type="Pfam" id="PF23305"/>
    </source>
</evidence>
<feature type="compositionally biased region" description="Polar residues" evidence="1">
    <location>
        <begin position="160"/>
        <end position="169"/>
    </location>
</feature>
<protein>
    <recommendedName>
        <fullName evidence="2">DUF7082 domain-containing protein</fullName>
    </recommendedName>
</protein>
<dbReference type="AlphaFoldDB" id="A0A367KRY8"/>
<feature type="compositionally biased region" description="Low complexity" evidence="1">
    <location>
        <begin position="285"/>
        <end position="296"/>
    </location>
</feature>
<dbReference type="EMBL" id="PJQM01000527">
    <property type="protein sequence ID" value="RCI04951.1"/>
    <property type="molecule type" value="Genomic_DNA"/>
</dbReference>
<reference evidence="3 4" key="1">
    <citation type="journal article" date="2018" name="G3 (Bethesda)">
        <title>Phylogenetic and Phylogenomic Definition of Rhizopus Species.</title>
        <authorList>
            <person name="Gryganskyi A.P."/>
            <person name="Golan J."/>
            <person name="Dolatabadi S."/>
            <person name="Mondo S."/>
            <person name="Robb S."/>
            <person name="Idnurm A."/>
            <person name="Muszewska A."/>
            <person name="Steczkiewicz K."/>
            <person name="Masonjones S."/>
            <person name="Liao H.L."/>
            <person name="Gajdeczka M.T."/>
            <person name="Anike F."/>
            <person name="Vuek A."/>
            <person name="Anishchenko I.M."/>
            <person name="Voigt K."/>
            <person name="de Hoog G.S."/>
            <person name="Smith M.E."/>
            <person name="Heitman J."/>
            <person name="Vilgalys R."/>
            <person name="Stajich J.E."/>
        </authorList>
    </citation>
    <scope>NUCLEOTIDE SEQUENCE [LARGE SCALE GENOMIC DNA]</scope>
    <source>
        <strain evidence="3 4">LSU 92-RS-03</strain>
    </source>
</reference>
<feature type="compositionally biased region" description="Basic and acidic residues" evidence="1">
    <location>
        <begin position="150"/>
        <end position="159"/>
    </location>
</feature>
<gene>
    <name evidence="3" type="ORF">CU098_001551</name>
</gene>
<feature type="region of interest" description="Disordered" evidence="1">
    <location>
        <begin position="147"/>
        <end position="172"/>
    </location>
</feature>
<dbReference type="Pfam" id="PF23305">
    <property type="entry name" value="DUF7082"/>
    <property type="match status" value="1"/>
</dbReference>
<feature type="domain" description="DUF7082" evidence="2">
    <location>
        <begin position="334"/>
        <end position="494"/>
    </location>
</feature>